<dbReference type="InterPro" id="IPR009091">
    <property type="entry name" value="RCC1/BLIP-II"/>
</dbReference>
<dbReference type="Proteomes" id="UP001306508">
    <property type="component" value="Unassembled WGS sequence"/>
</dbReference>
<evidence type="ECO:0000256" key="2">
    <source>
        <dbReference type="SAM" id="MobiDB-lite"/>
    </source>
</evidence>
<evidence type="ECO:0000313" key="4">
    <source>
        <dbReference type="Proteomes" id="UP001306508"/>
    </source>
</evidence>
<gene>
    <name evidence="3" type="ORF">RI543_004355</name>
</gene>
<feature type="repeat" description="RCC1" evidence="1">
    <location>
        <begin position="297"/>
        <end position="358"/>
    </location>
</feature>
<reference evidence="4" key="1">
    <citation type="submission" date="2023-07" db="EMBL/GenBank/DDBJ databases">
        <title>A draft genome of Kazachstania heterogenica Y-27499.</title>
        <authorList>
            <person name="Donic C."/>
            <person name="Kralova J.S."/>
            <person name="Fidel L."/>
            <person name="Ben-Dor S."/>
            <person name="Jung S."/>
        </authorList>
    </citation>
    <scope>NUCLEOTIDE SEQUENCE [LARGE SCALE GENOMIC DNA]</scope>
    <source>
        <strain evidence="4">Y27499</strain>
    </source>
</reference>
<feature type="region of interest" description="Disordered" evidence="2">
    <location>
        <begin position="1"/>
        <end position="26"/>
    </location>
</feature>
<organism evidence="3 4">
    <name type="scientific">Arxiozyma heterogenica</name>
    <dbReference type="NCBI Taxonomy" id="278026"/>
    <lineage>
        <taxon>Eukaryota</taxon>
        <taxon>Fungi</taxon>
        <taxon>Dikarya</taxon>
        <taxon>Ascomycota</taxon>
        <taxon>Saccharomycotina</taxon>
        <taxon>Saccharomycetes</taxon>
        <taxon>Saccharomycetales</taxon>
        <taxon>Saccharomycetaceae</taxon>
        <taxon>Arxiozyma</taxon>
    </lineage>
</organism>
<dbReference type="PRINTS" id="PR00633">
    <property type="entry name" value="RCCNDNSATION"/>
</dbReference>
<comment type="caution">
    <text evidence="3">The sequence shown here is derived from an EMBL/GenBank/DDBJ whole genome shotgun (WGS) entry which is preliminary data.</text>
</comment>
<protein>
    <recommendedName>
        <fullName evidence="5">Regulator of chromosome condensation</fullName>
    </recommendedName>
</protein>
<name>A0AAN7W096_9SACH</name>
<dbReference type="GO" id="GO:0034551">
    <property type="term" value="P:mitochondrial respiratory chain complex III assembly"/>
    <property type="evidence" value="ECO:0007669"/>
    <property type="project" value="TreeGrafter"/>
</dbReference>
<dbReference type="Pfam" id="PF13540">
    <property type="entry name" value="RCC1_2"/>
    <property type="match status" value="2"/>
</dbReference>
<dbReference type="SUPFAM" id="SSF50985">
    <property type="entry name" value="RCC1/BLIP-II"/>
    <property type="match status" value="1"/>
</dbReference>
<dbReference type="InterPro" id="IPR053245">
    <property type="entry name" value="MitoProcess-Associated"/>
</dbReference>
<dbReference type="AlphaFoldDB" id="A0AAN7W096"/>
<sequence length="477" mass="54477">MMSVSRRQQDNDNNDNNDDGGSNNTKRILKLVNDPNYINQFTPCSIFLSNSDKHSKYFGLLEKVASFNEDDDNNNNINITIKDICILPEENSNSRRISYYIDEKGDFFRWDLINNNKTKILSNYKLQTIKYSNNQIYSLSKDGNIYIFPLNDDELINKNLIKSKIPFWGDRYAYKIEKLRSGDKIIQFDTGENHLLYITDKKKAYIVPTCDLDGDDDDSKKNKNKEKERKMKNGDLLKELGIVNGLDSNIDLVKNKSIDLILLNNELVNREIKKIVPRKINKVVCGKNHSMALTDDGKIFTFGNNKYGQLGHSIVNYNNVVIPFPKEIPSIKFKPYSVEGKPIDIFSMSNTSFVLLDNGDSDRTNILLSIGDGQSGQLGNNSYKTFQCDPTRVKFDGCIKNVITNSYSDHAFIVDEQNQIWTFGNNSNGQLLIGNHYNQDKPIQIDKNECNVVPNSVNCDKIMLTTSKNRSCLIINK</sequence>
<proteinExistence type="predicted"/>
<dbReference type="PANTHER" id="PTHR47563">
    <property type="entry name" value="PROTEIN FMP25, MITOCHONDRIAL"/>
    <property type="match status" value="1"/>
</dbReference>
<keyword evidence="4" id="KW-1185">Reference proteome</keyword>
<evidence type="ECO:0000256" key="1">
    <source>
        <dbReference type="PROSITE-ProRule" id="PRU00235"/>
    </source>
</evidence>
<evidence type="ECO:0008006" key="5">
    <source>
        <dbReference type="Google" id="ProtNLM"/>
    </source>
</evidence>
<dbReference type="EMBL" id="JAWIZZ010000053">
    <property type="protein sequence ID" value="KAK5778684.1"/>
    <property type="molecule type" value="Genomic_DNA"/>
</dbReference>
<dbReference type="GO" id="GO:0005743">
    <property type="term" value="C:mitochondrial inner membrane"/>
    <property type="evidence" value="ECO:0007669"/>
    <property type="project" value="TreeGrafter"/>
</dbReference>
<dbReference type="InterPro" id="IPR000408">
    <property type="entry name" value="Reg_chr_condens"/>
</dbReference>
<accession>A0AAN7W096</accession>
<dbReference type="PROSITE" id="PS50012">
    <property type="entry name" value="RCC1_3"/>
    <property type="match status" value="1"/>
</dbReference>
<evidence type="ECO:0000313" key="3">
    <source>
        <dbReference type="EMBL" id="KAK5778684.1"/>
    </source>
</evidence>
<dbReference type="Gene3D" id="2.130.10.30">
    <property type="entry name" value="Regulator of chromosome condensation 1/beta-lactamase-inhibitor protein II"/>
    <property type="match status" value="1"/>
</dbReference>
<dbReference type="PANTHER" id="PTHR47563:SF1">
    <property type="entry name" value="PROTEIN FMP25, MITOCHONDRIAL"/>
    <property type="match status" value="1"/>
</dbReference>